<reference evidence="1 2" key="1">
    <citation type="submission" date="2021-06" db="EMBL/GenBank/DDBJ databases">
        <title>Genome sequence of Babesia caballi.</title>
        <authorList>
            <person name="Yamagishi J."/>
            <person name="Kidaka T."/>
            <person name="Ochi A."/>
        </authorList>
    </citation>
    <scope>NUCLEOTIDE SEQUENCE [LARGE SCALE GENOMIC DNA]</scope>
    <source>
        <strain evidence="1">USDA-D6B2</strain>
    </source>
</reference>
<sequence>MASLALQGRKCSSSPVLLLFQKGLPQLPFLQILRILRNVLSARDPVFEVTKVALDAIVAGIHSLVGEHTGLAVTVPVDEGAQTGYILVVIYLVPLLHGLEHLDNVYVRAVGNAHPEHVENPRTQVLKSDGDFLRVGWQLHVGDVLLEYFLGVVTQAHENVLREYGFDNLDEVGIRIVGGRLHCKLPGCVDLRRVRPRKVVSVVGVHGLDGAETREGRPGAVYHGGVLIVGIPLAREAALYGGELVERGEVGVGRELVPREGSGYDVRTEVHRRPVSVVPHFAISARLFNTL</sequence>
<evidence type="ECO:0000313" key="1">
    <source>
        <dbReference type="EMBL" id="GIX65354.1"/>
    </source>
</evidence>
<dbReference type="AlphaFoldDB" id="A0AAV4M3E9"/>
<proteinExistence type="predicted"/>
<keyword evidence="2" id="KW-1185">Reference proteome</keyword>
<dbReference type="GeneID" id="94196835"/>
<comment type="caution">
    <text evidence="1">The sequence shown here is derived from an EMBL/GenBank/DDBJ whole genome shotgun (WGS) entry which is preliminary data.</text>
</comment>
<accession>A0AAV4M3E9</accession>
<dbReference type="RefSeq" id="XP_067717423.1">
    <property type="nucleotide sequence ID" value="XM_067861322.1"/>
</dbReference>
<dbReference type="Proteomes" id="UP001497744">
    <property type="component" value="Unassembled WGS sequence"/>
</dbReference>
<dbReference type="EMBL" id="BPLF01000004">
    <property type="protein sequence ID" value="GIX65354.1"/>
    <property type="molecule type" value="Genomic_DNA"/>
</dbReference>
<organism evidence="1 2">
    <name type="scientific">Babesia caballi</name>
    <dbReference type="NCBI Taxonomy" id="5871"/>
    <lineage>
        <taxon>Eukaryota</taxon>
        <taxon>Sar</taxon>
        <taxon>Alveolata</taxon>
        <taxon>Apicomplexa</taxon>
        <taxon>Aconoidasida</taxon>
        <taxon>Piroplasmida</taxon>
        <taxon>Babesiidae</taxon>
        <taxon>Babesia</taxon>
    </lineage>
</organism>
<evidence type="ECO:0000313" key="2">
    <source>
        <dbReference type="Proteomes" id="UP001497744"/>
    </source>
</evidence>
<gene>
    <name evidence="1" type="ORF">BcabD6B2_47890</name>
</gene>
<protein>
    <submittedName>
        <fullName evidence="1">Hemolysin secretion protein D</fullName>
    </submittedName>
</protein>
<name>A0AAV4M3E9_BABCB</name>